<name>A0A1V4IRT9_9CLOT</name>
<dbReference type="PANTHER" id="PTHR43280:SF28">
    <property type="entry name" value="HTH-TYPE TRANSCRIPTIONAL ACTIVATOR RHAS"/>
    <property type="match status" value="1"/>
</dbReference>
<dbReference type="Proteomes" id="UP000191056">
    <property type="component" value="Unassembled WGS sequence"/>
</dbReference>
<dbReference type="PANTHER" id="PTHR43280">
    <property type="entry name" value="ARAC-FAMILY TRANSCRIPTIONAL REGULATOR"/>
    <property type="match status" value="1"/>
</dbReference>
<organism evidence="5 6">
    <name type="scientific">Clostridium chromiireducens</name>
    <dbReference type="NCBI Taxonomy" id="225345"/>
    <lineage>
        <taxon>Bacteria</taxon>
        <taxon>Bacillati</taxon>
        <taxon>Bacillota</taxon>
        <taxon>Clostridia</taxon>
        <taxon>Eubacteriales</taxon>
        <taxon>Clostridiaceae</taxon>
        <taxon>Clostridium</taxon>
    </lineage>
</organism>
<evidence type="ECO:0000259" key="4">
    <source>
        <dbReference type="PROSITE" id="PS01124"/>
    </source>
</evidence>
<dbReference type="AlphaFoldDB" id="A0A1V4IRT9"/>
<sequence>MKINDFDELIKYLDEDTNAEKNIIRSNYRLSSNIGEYDNGSKIIINEDKEGINTSFPNEELTEAKFAIKRKLRYCNISEHRHEYIEITYVLKGELVQSIEGQKYKMKKGGFCIFDKNTKHSSEAINKNNIIINMLLTPKFFDGVFIHLLSDDNYISNFIVNTLYSMNTTQNFIKYHIKEETTLHIILQNLLIEYFSESTRSKAAINGYLLILFVELSRAITKSNEEFINKSHKAIKEEVFNYLRENFTDTNLKRMAEHFHFHPSYLSNLIKKEFGKNLKDLLMEIRMSEVCNLLEYTNMTIETIINKIGYTNNSYFYKVFRKQYGCTPIDYRNKIIINHVNNTITKSIF</sequence>
<feature type="domain" description="HTH araC/xylS-type" evidence="4">
    <location>
        <begin position="237"/>
        <end position="334"/>
    </location>
</feature>
<dbReference type="InterPro" id="IPR009057">
    <property type="entry name" value="Homeodomain-like_sf"/>
</dbReference>
<evidence type="ECO:0000256" key="3">
    <source>
        <dbReference type="ARBA" id="ARBA00023163"/>
    </source>
</evidence>
<evidence type="ECO:0000313" key="5">
    <source>
        <dbReference type="EMBL" id="OPJ62514.1"/>
    </source>
</evidence>
<dbReference type="SMART" id="SM00342">
    <property type="entry name" value="HTH_ARAC"/>
    <property type="match status" value="1"/>
</dbReference>
<dbReference type="PROSITE" id="PS01124">
    <property type="entry name" value="HTH_ARAC_FAMILY_2"/>
    <property type="match status" value="1"/>
</dbReference>
<proteinExistence type="predicted"/>
<gene>
    <name evidence="5" type="primary">chbR</name>
    <name evidence="5" type="ORF">CLCHR_20280</name>
</gene>
<dbReference type="SUPFAM" id="SSF46689">
    <property type="entry name" value="Homeodomain-like"/>
    <property type="match status" value="1"/>
</dbReference>
<dbReference type="RefSeq" id="WP_079439584.1">
    <property type="nucleotide sequence ID" value="NZ_MZGT01000023.1"/>
</dbReference>
<dbReference type="PRINTS" id="PR00032">
    <property type="entry name" value="HTHARAC"/>
</dbReference>
<dbReference type="SUPFAM" id="SSF51182">
    <property type="entry name" value="RmlC-like cupins"/>
    <property type="match status" value="1"/>
</dbReference>
<protein>
    <submittedName>
        <fullName evidence="5">HTH-type transcriptional regulator ChbR</fullName>
    </submittedName>
</protein>
<reference evidence="5 6" key="1">
    <citation type="submission" date="2017-03" db="EMBL/GenBank/DDBJ databases">
        <title>Genome sequence of Clostridium chromiireducens DSM 23318.</title>
        <authorList>
            <person name="Poehlein A."/>
            <person name="Daniel R."/>
        </authorList>
    </citation>
    <scope>NUCLEOTIDE SEQUENCE [LARGE SCALE GENOMIC DNA]</scope>
    <source>
        <strain evidence="5 6">DSM 23318</strain>
    </source>
</reference>
<dbReference type="InterPro" id="IPR018062">
    <property type="entry name" value="HTH_AraC-typ_CS"/>
</dbReference>
<dbReference type="OrthoDB" id="9816335at2"/>
<evidence type="ECO:0000313" key="6">
    <source>
        <dbReference type="Proteomes" id="UP000191056"/>
    </source>
</evidence>
<dbReference type="EMBL" id="MZGT01000023">
    <property type="protein sequence ID" value="OPJ62514.1"/>
    <property type="molecule type" value="Genomic_DNA"/>
</dbReference>
<dbReference type="InterPro" id="IPR014710">
    <property type="entry name" value="RmlC-like_jellyroll"/>
</dbReference>
<dbReference type="PROSITE" id="PS00041">
    <property type="entry name" value="HTH_ARAC_FAMILY_1"/>
    <property type="match status" value="1"/>
</dbReference>
<dbReference type="InterPro" id="IPR011051">
    <property type="entry name" value="RmlC_Cupin_sf"/>
</dbReference>
<accession>A0A1V4IRT9</accession>
<dbReference type="Gene3D" id="1.10.10.60">
    <property type="entry name" value="Homeodomain-like"/>
    <property type="match status" value="2"/>
</dbReference>
<evidence type="ECO:0000256" key="1">
    <source>
        <dbReference type="ARBA" id="ARBA00023015"/>
    </source>
</evidence>
<dbReference type="GO" id="GO:0043565">
    <property type="term" value="F:sequence-specific DNA binding"/>
    <property type="evidence" value="ECO:0007669"/>
    <property type="project" value="InterPro"/>
</dbReference>
<comment type="caution">
    <text evidence="5">The sequence shown here is derived from an EMBL/GenBank/DDBJ whole genome shotgun (WGS) entry which is preliminary data.</text>
</comment>
<keyword evidence="1" id="KW-0805">Transcription regulation</keyword>
<dbReference type="Pfam" id="PF07883">
    <property type="entry name" value="Cupin_2"/>
    <property type="match status" value="1"/>
</dbReference>
<dbReference type="InterPro" id="IPR013096">
    <property type="entry name" value="Cupin_2"/>
</dbReference>
<dbReference type="Gene3D" id="2.60.120.10">
    <property type="entry name" value="Jelly Rolls"/>
    <property type="match status" value="1"/>
</dbReference>
<dbReference type="STRING" id="225345.CLCHR_20280"/>
<keyword evidence="6" id="KW-1185">Reference proteome</keyword>
<evidence type="ECO:0000256" key="2">
    <source>
        <dbReference type="ARBA" id="ARBA00023125"/>
    </source>
</evidence>
<keyword evidence="2" id="KW-0238">DNA-binding</keyword>
<dbReference type="GO" id="GO:0003700">
    <property type="term" value="F:DNA-binding transcription factor activity"/>
    <property type="evidence" value="ECO:0007669"/>
    <property type="project" value="InterPro"/>
</dbReference>
<keyword evidence="3" id="KW-0804">Transcription</keyword>
<dbReference type="InterPro" id="IPR020449">
    <property type="entry name" value="Tscrpt_reg_AraC-type_HTH"/>
</dbReference>
<dbReference type="InterPro" id="IPR018060">
    <property type="entry name" value="HTH_AraC"/>
</dbReference>
<dbReference type="Pfam" id="PF12833">
    <property type="entry name" value="HTH_18"/>
    <property type="match status" value="1"/>
</dbReference>